<evidence type="ECO:0000313" key="20">
    <source>
        <dbReference type="EMBL" id="RCK63985.1"/>
    </source>
</evidence>
<evidence type="ECO:0000256" key="3">
    <source>
        <dbReference type="ARBA" id="ARBA00022448"/>
    </source>
</evidence>
<keyword evidence="11 17" id="KW-0560">Oxidoreductase</keyword>
<dbReference type="OrthoDB" id="16906at2759"/>
<evidence type="ECO:0000256" key="10">
    <source>
        <dbReference type="ARBA" id="ARBA00022989"/>
    </source>
</evidence>
<feature type="binding site" evidence="16">
    <location>
        <position position="218"/>
    </location>
    <ligand>
        <name>Fe cation</name>
        <dbReference type="ChEBI" id="CHEBI:24875"/>
        <label>2</label>
    </ligand>
</feature>
<evidence type="ECO:0000256" key="9">
    <source>
        <dbReference type="ARBA" id="ARBA00022982"/>
    </source>
</evidence>
<evidence type="ECO:0000256" key="2">
    <source>
        <dbReference type="ARBA" id="ARBA00008388"/>
    </source>
</evidence>
<dbReference type="InterPro" id="IPR038659">
    <property type="entry name" value="AOX_sf"/>
</dbReference>
<feature type="transmembrane region" description="Helical" evidence="19">
    <location>
        <begin position="237"/>
        <end position="256"/>
    </location>
</feature>
<keyword evidence="4 17" id="KW-0679">Respiratory chain</keyword>
<dbReference type="GO" id="GO:0009916">
    <property type="term" value="F:alternative oxidase activity"/>
    <property type="evidence" value="ECO:0007669"/>
    <property type="project" value="UniProtKB-UniRule"/>
</dbReference>
<keyword evidence="9 17" id="KW-0249">Electron transport</keyword>
<feature type="binding site" evidence="16">
    <location>
        <position position="325"/>
    </location>
    <ligand>
        <name>Fe cation</name>
        <dbReference type="ChEBI" id="CHEBI:24875"/>
        <label>1</label>
    </ligand>
</feature>
<evidence type="ECO:0000256" key="4">
    <source>
        <dbReference type="ARBA" id="ARBA00022660"/>
    </source>
</evidence>
<evidence type="ECO:0000256" key="1">
    <source>
        <dbReference type="ARBA" id="ARBA00004298"/>
    </source>
</evidence>
<organism evidence="20 21">
    <name type="scientific">Candida viswanathii</name>
    <dbReference type="NCBI Taxonomy" id="5486"/>
    <lineage>
        <taxon>Eukaryota</taxon>
        <taxon>Fungi</taxon>
        <taxon>Dikarya</taxon>
        <taxon>Ascomycota</taxon>
        <taxon>Saccharomycotina</taxon>
        <taxon>Pichiomycetes</taxon>
        <taxon>Debaryomycetaceae</taxon>
        <taxon>Candida/Lodderomyces clade</taxon>
        <taxon>Candida</taxon>
    </lineage>
</organism>
<evidence type="ECO:0000256" key="7">
    <source>
        <dbReference type="ARBA" id="ARBA00022792"/>
    </source>
</evidence>
<dbReference type="InterPro" id="IPR002680">
    <property type="entry name" value="AOX"/>
</dbReference>
<dbReference type="STRING" id="5486.A0A367YDP7"/>
<dbReference type="CDD" id="cd01053">
    <property type="entry name" value="AOX"/>
    <property type="match status" value="1"/>
</dbReference>
<comment type="function">
    <text evidence="15">Catalyzes cyanide-resistant oxygen consumption. May increase respiration when the cytochrome respiratory pathway is restricted, or in response to low temperatures.</text>
</comment>
<dbReference type="GO" id="GO:0046872">
    <property type="term" value="F:metal ion binding"/>
    <property type="evidence" value="ECO:0007669"/>
    <property type="project" value="UniProtKB-UniRule"/>
</dbReference>
<feature type="binding site" evidence="16">
    <location>
        <position position="269"/>
    </location>
    <ligand>
        <name>Fe cation</name>
        <dbReference type="ChEBI" id="CHEBI:24875"/>
        <label>2</label>
    </ligand>
</feature>
<evidence type="ECO:0000256" key="11">
    <source>
        <dbReference type="ARBA" id="ARBA00023002"/>
    </source>
</evidence>
<keyword evidence="3" id="KW-0813">Transport</keyword>
<reference evidence="20 21" key="1">
    <citation type="submission" date="2018-06" db="EMBL/GenBank/DDBJ databases">
        <title>Whole genome sequencing of Candida tropicalis (genome annotated by CSBL at Korea University).</title>
        <authorList>
            <person name="Ahn J."/>
        </authorList>
    </citation>
    <scope>NUCLEOTIDE SEQUENCE [LARGE SCALE GENOMIC DNA]</scope>
    <source>
        <strain evidence="20 21">ATCC 20962</strain>
    </source>
</reference>
<evidence type="ECO:0000256" key="17">
    <source>
        <dbReference type="RuleBase" id="RU003779"/>
    </source>
</evidence>
<keyword evidence="21" id="KW-1185">Reference proteome</keyword>
<name>A0A367YDP7_9ASCO</name>
<evidence type="ECO:0000256" key="13">
    <source>
        <dbReference type="ARBA" id="ARBA00023128"/>
    </source>
</evidence>
<evidence type="ECO:0000256" key="18">
    <source>
        <dbReference type="SAM" id="MobiDB-lite"/>
    </source>
</evidence>
<evidence type="ECO:0000256" key="16">
    <source>
        <dbReference type="PIRSR" id="PIRSR005229-1"/>
    </source>
</evidence>
<accession>A0A367YDP7</accession>
<dbReference type="GO" id="GO:0010230">
    <property type="term" value="P:alternative respiration"/>
    <property type="evidence" value="ECO:0007669"/>
    <property type="project" value="TreeGrafter"/>
</dbReference>
<dbReference type="Proteomes" id="UP000253472">
    <property type="component" value="Unassembled WGS sequence"/>
</dbReference>
<dbReference type="PIRSF" id="PIRSF005229">
    <property type="entry name" value="AOX"/>
    <property type="match status" value="1"/>
</dbReference>
<proteinExistence type="inferred from homology"/>
<protein>
    <recommendedName>
        <fullName evidence="17">Alternative oxidase</fullName>
        <ecNumber evidence="17">1.-.-.-</ecNumber>
    </recommendedName>
</protein>
<evidence type="ECO:0000256" key="19">
    <source>
        <dbReference type="SAM" id="Phobius"/>
    </source>
</evidence>
<dbReference type="AlphaFoldDB" id="A0A367YDP7"/>
<evidence type="ECO:0000256" key="15">
    <source>
        <dbReference type="ARBA" id="ARBA00025285"/>
    </source>
</evidence>
<evidence type="ECO:0000256" key="6">
    <source>
        <dbReference type="ARBA" id="ARBA00022723"/>
    </source>
</evidence>
<feature type="binding site" evidence="16">
    <location>
        <position position="325"/>
    </location>
    <ligand>
        <name>Fe cation</name>
        <dbReference type="ChEBI" id="CHEBI:24875"/>
        <label>2</label>
    </ligand>
</feature>
<comment type="similarity">
    <text evidence="2 17">Belongs to the alternative oxidase family.</text>
</comment>
<dbReference type="GO" id="GO:0098803">
    <property type="term" value="C:respiratory chain complex"/>
    <property type="evidence" value="ECO:0007669"/>
    <property type="project" value="UniProtKB-UniRule"/>
</dbReference>
<feature type="binding site" evidence="16">
    <location>
        <position position="179"/>
    </location>
    <ligand>
        <name>Fe cation</name>
        <dbReference type="ChEBI" id="CHEBI:24875"/>
        <label>1</label>
    </ligand>
</feature>
<evidence type="ECO:0000256" key="8">
    <source>
        <dbReference type="ARBA" id="ARBA00022946"/>
    </source>
</evidence>
<dbReference type="GO" id="GO:0005743">
    <property type="term" value="C:mitochondrial inner membrane"/>
    <property type="evidence" value="ECO:0007669"/>
    <property type="project" value="UniProtKB-SubCell"/>
</dbReference>
<evidence type="ECO:0000256" key="12">
    <source>
        <dbReference type="ARBA" id="ARBA00023004"/>
    </source>
</evidence>
<keyword evidence="6 16" id="KW-0479">Metal-binding</keyword>
<dbReference type="Gene3D" id="1.20.1260.140">
    <property type="entry name" value="Alternative oxidase"/>
    <property type="match status" value="1"/>
</dbReference>
<keyword evidence="5 17" id="KW-0812">Transmembrane</keyword>
<feature type="region of interest" description="Disordered" evidence="18">
    <location>
        <begin position="35"/>
        <end position="69"/>
    </location>
</feature>
<feature type="binding site" evidence="16">
    <location>
        <position position="218"/>
    </location>
    <ligand>
        <name>Fe cation</name>
        <dbReference type="ChEBI" id="CHEBI:24875"/>
        <label>1</label>
    </ligand>
</feature>
<keyword evidence="7" id="KW-0999">Mitochondrion inner membrane</keyword>
<keyword evidence="10 19" id="KW-1133">Transmembrane helix</keyword>
<evidence type="ECO:0000313" key="21">
    <source>
        <dbReference type="Proteomes" id="UP000253472"/>
    </source>
</evidence>
<dbReference type="Pfam" id="PF01786">
    <property type="entry name" value="AOX"/>
    <property type="match status" value="1"/>
</dbReference>
<evidence type="ECO:0000256" key="14">
    <source>
        <dbReference type="ARBA" id="ARBA00023136"/>
    </source>
</evidence>
<evidence type="ECO:0000256" key="5">
    <source>
        <dbReference type="ARBA" id="ARBA00022692"/>
    </source>
</evidence>
<keyword evidence="12 16" id="KW-0408">Iron</keyword>
<sequence length="378" mass="43296">MIAASAYRTIPRFAPTRVPATAASSLKFVRFASTTAPAPTKPSSNTSLDSSDSNATIPTDTDDFEKPGFIKGKKAPFDIQTKVYNNAGIAAQDDDKFLTTPSYPHIEYTEAGVYRVHVTHRPAITFGDKVSYYGTMLARRCFDFVTGYAVPPPDQPDKYVGTRWEMTEGKWMTRVIFLEAVAGVPGGVAGFVRHLHSLRMLTRDKAWIQTLQDEAYNERMHLLTFIKIGKPSWFTRFIIYVGQGVFTNIFFFMYLWNPRYCHRFVGYLEEEAVRTYTHLIDELSTPGKLKDFQNMTIPTIAVDYWPTLDEESSFKDLILRIRADESKHREVNHTFANLETWKDRNPFALKIKDDPNPQPNYGLDVVRPEGWPRKDLYL</sequence>
<comment type="cofactor">
    <cofactor evidence="16 17">
        <name>Fe cation</name>
        <dbReference type="ChEBI" id="CHEBI:24875"/>
    </cofactor>
    <text evidence="16 17">Binds 2 iron ions per subunit.</text>
</comment>
<gene>
    <name evidence="20" type="primary">AOX1_1</name>
    <name evidence="20" type="ORF">Cantr_10389</name>
</gene>
<keyword evidence="13" id="KW-0496">Mitochondrion</keyword>
<keyword evidence="14 17" id="KW-0472">Membrane</keyword>
<feature type="compositionally biased region" description="Low complexity" evidence="18">
    <location>
        <begin position="43"/>
        <end position="54"/>
    </location>
</feature>
<dbReference type="PANTHER" id="PTHR31803:SF3">
    <property type="entry name" value="ALTERNATIVE OXIDASE"/>
    <property type="match status" value="1"/>
</dbReference>
<dbReference type="EC" id="1.-.-.-" evidence="17"/>
<comment type="caution">
    <text evidence="20">The sequence shown here is derived from an EMBL/GenBank/DDBJ whole genome shotgun (WGS) entry which is preliminary data.</text>
</comment>
<feature type="binding site" evidence="16">
    <location>
        <position position="221"/>
    </location>
    <ligand>
        <name>Fe cation</name>
        <dbReference type="ChEBI" id="CHEBI:24875"/>
        <label>1</label>
    </ligand>
</feature>
<feature type="binding site" evidence="16">
    <location>
        <position position="328"/>
    </location>
    <ligand>
        <name>Fe cation</name>
        <dbReference type="ChEBI" id="CHEBI:24875"/>
        <label>2</label>
    </ligand>
</feature>
<keyword evidence="8" id="KW-0809">Transit peptide</keyword>
<comment type="subcellular location">
    <subcellularLocation>
        <location evidence="1">Mitochondrion inner membrane</location>
        <topology evidence="1">Single-pass membrane protein</topology>
        <orientation evidence="1">Matrix side</orientation>
    </subcellularLocation>
</comment>
<dbReference type="FunFam" id="1.20.1260.140:FF:000002">
    <property type="entry name" value="Alternative oxidase"/>
    <property type="match status" value="1"/>
</dbReference>
<dbReference type="PANTHER" id="PTHR31803">
    <property type="entry name" value="ALTERNATIVE OXIDASE"/>
    <property type="match status" value="1"/>
</dbReference>
<dbReference type="EMBL" id="QLNQ01000023">
    <property type="protein sequence ID" value="RCK63985.1"/>
    <property type="molecule type" value="Genomic_DNA"/>
</dbReference>